<protein>
    <recommendedName>
        <fullName evidence="2">site-specific DNA-methyltransferase (adenine-specific)</fullName>
        <ecNumber evidence="2">2.1.1.72</ecNumber>
    </recommendedName>
</protein>
<organism evidence="8 9">
    <name type="scientific">Erythrobacter aureus</name>
    <dbReference type="NCBI Taxonomy" id="2182384"/>
    <lineage>
        <taxon>Bacteria</taxon>
        <taxon>Pseudomonadati</taxon>
        <taxon>Pseudomonadota</taxon>
        <taxon>Alphaproteobacteria</taxon>
        <taxon>Sphingomonadales</taxon>
        <taxon>Erythrobacteraceae</taxon>
        <taxon>Erythrobacter/Porphyrobacter group</taxon>
        <taxon>Erythrobacter</taxon>
    </lineage>
</organism>
<dbReference type="GO" id="GO:0003677">
    <property type="term" value="F:DNA binding"/>
    <property type="evidence" value="ECO:0007669"/>
    <property type="project" value="InterPro"/>
</dbReference>
<evidence type="ECO:0000259" key="7">
    <source>
        <dbReference type="Pfam" id="PF22722"/>
    </source>
</evidence>
<evidence type="ECO:0000256" key="1">
    <source>
        <dbReference type="ARBA" id="ARBA00006594"/>
    </source>
</evidence>
<dbReference type="Proteomes" id="UP000254508">
    <property type="component" value="Chromosome"/>
</dbReference>
<keyword evidence="4 8" id="KW-0808">Transferase</keyword>
<dbReference type="KEGG" id="err:DVR09_01825"/>
<dbReference type="OrthoDB" id="9816043at2"/>
<evidence type="ECO:0000256" key="3">
    <source>
        <dbReference type="ARBA" id="ARBA00022603"/>
    </source>
</evidence>
<dbReference type="REBASE" id="265501">
    <property type="entry name" value="M.EspYH07ORF1825P"/>
</dbReference>
<dbReference type="RefSeq" id="WP_115415418.1">
    <property type="nucleotide sequence ID" value="NZ_CP031357.1"/>
</dbReference>
<dbReference type="AlphaFoldDB" id="A0A345YBC7"/>
<evidence type="ECO:0000313" key="8">
    <source>
        <dbReference type="EMBL" id="AXK41229.1"/>
    </source>
</evidence>
<dbReference type="GO" id="GO:0008170">
    <property type="term" value="F:N-methyltransferase activity"/>
    <property type="evidence" value="ECO:0007669"/>
    <property type="project" value="InterPro"/>
</dbReference>
<comment type="catalytic activity">
    <reaction evidence="5">
        <text>a 2'-deoxyadenosine in DNA + S-adenosyl-L-methionine = an N(6)-methyl-2'-deoxyadenosine in DNA + S-adenosyl-L-homocysteine + H(+)</text>
        <dbReference type="Rhea" id="RHEA:15197"/>
        <dbReference type="Rhea" id="RHEA-COMP:12418"/>
        <dbReference type="Rhea" id="RHEA-COMP:12419"/>
        <dbReference type="ChEBI" id="CHEBI:15378"/>
        <dbReference type="ChEBI" id="CHEBI:57856"/>
        <dbReference type="ChEBI" id="CHEBI:59789"/>
        <dbReference type="ChEBI" id="CHEBI:90615"/>
        <dbReference type="ChEBI" id="CHEBI:90616"/>
        <dbReference type="EC" id="2.1.1.72"/>
    </reaction>
</comment>
<evidence type="ECO:0000259" key="6">
    <source>
        <dbReference type="Pfam" id="PF01555"/>
    </source>
</evidence>
<comment type="similarity">
    <text evidence="1">Belongs to the N(4)/N(6)-methyltransferase family.</text>
</comment>
<dbReference type="InterPro" id="IPR054557">
    <property type="entry name" value="NA-iREase1_dom"/>
</dbReference>
<dbReference type="InterPro" id="IPR002941">
    <property type="entry name" value="DNA_methylase_N4/N6"/>
</dbReference>
<dbReference type="InterPro" id="IPR001091">
    <property type="entry name" value="RM_Methyltransferase"/>
</dbReference>
<keyword evidence="3 8" id="KW-0489">Methyltransferase</keyword>
<accession>A0A345YBC7</accession>
<dbReference type="EC" id="2.1.1.72" evidence="2"/>
<evidence type="ECO:0000313" key="9">
    <source>
        <dbReference type="Proteomes" id="UP000254508"/>
    </source>
</evidence>
<dbReference type="PANTHER" id="PTHR13370">
    <property type="entry name" value="RNA METHYLASE-RELATED"/>
    <property type="match status" value="1"/>
</dbReference>
<evidence type="ECO:0000256" key="2">
    <source>
        <dbReference type="ARBA" id="ARBA00011900"/>
    </source>
</evidence>
<dbReference type="GO" id="GO:0032259">
    <property type="term" value="P:methylation"/>
    <property type="evidence" value="ECO:0007669"/>
    <property type="project" value="UniProtKB-KW"/>
</dbReference>
<dbReference type="PANTHER" id="PTHR13370:SF24">
    <property type="entry name" value="TYPE III RESTRICTION-MODIFICATION ENZYME STYLTI MOD SUBUNIT"/>
    <property type="match status" value="1"/>
</dbReference>
<name>A0A345YBC7_9SPHN</name>
<dbReference type="EMBL" id="CP031357">
    <property type="protein sequence ID" value="AXK41229.1"/>
    <property type="molecule type" value="Genomic_DNA"/>
</dbReference>
<dbReference type="Pfam" id="PF22722">
    <property type="entry name" value="NA-iREase1"/>
    <property type="match status" value="1"/>
</dbReference>
<dbReference type="Gene3D" id="3.40.50.150">
    <property type="entry name" value="Vaccinia Virus protein VP39"/>
    <property type="match status" value="1"/>
</dbReference>
<dbReference type="PRINTS" id="PR00508">
    <property type="entry name" value="S21N4MTFRASE"/>
</dbReference>
<evidence type="ECO:0000256" key="5">
    <source>
        <dbReference type="ARBA" id="ARBA00047942"/>
    </source>
</evidence>
<dbReference type="PROSITE" id="PS00092">
    <property type="entry name" value="N6_MTASE"/>
    <property type="match status" value="1"/>
</dbReference>
<dbReference type="GO" id="GO:0005737">
    <property type="term" value="C:cytoplasm"/>
    <property type="evidence" value="ECO:0007669"/>
    <property type="project" value="TreeGrafter"/>
</dbReference>
<dbReference type="Pfam" id="PF01555">
    <property type="entry name" value="N6_N4_Mtase"/>
    <property type="match status" value="1"/>
</dbReference>
<evidence type="ECO:0000256" key="4">
    <source>
        <dbReference type="ARBA" id="ARBA00022679"/>
    </source>
</evidence>
<sequence length="536" mass="60515">MTNTLYFGDNLHVLRDHIASESVDLVYLDPPFNSNANYNILFKSPEGAQSESQIEAFEDTWHWNDSAEDAFDEVMRSGNTDAFTLLRAMRDFLGENDMMAYLAMMAVRLIELHRVLKPTGSLYLHCDPTASHYLKLLLDGVFGATNYRNEIVWKRKAGRGETNNAAIRFGVSHDIVLFYAKSPASAFVRQYRPNSQDYINSKFTHVDESGRRYRLDNLTSPSFRPNLVYEYKGYQPPEKGWAVSLERMKEMDAEGRVHFPDSKEKRLQRKRFLDELEGETVDTLWDDISPINSQAQERLGYPTQKPLALLERIIAASSNEGDVVLDPFCGCGTAVHAAQKLGRQWIGIDVTHLAVGLIEKRMKEAFPALDFEVKGRPQSLASAQDLAKRDKHQFELWALSVVDADPWKGGRKGPDGGIDGIIWFKPDGKKTEKAIVEVKGGATGVKDVGRLAQVMEREGAKIGVLITNQLPTRAMERDAAAVGVWENEYTGRKHPRLQIITLAELFQNKRPDIPWVDTSVAKKARREETSKQAKLL</sequence>
<gene>
    <name evidence="8" type="ORF">DVR09_01825</name>
</gene>
<dbReference type="InterPro" id="IPR002052">
    <property type="entry name" value="DNA_methylase_N6_adenine_CS"/>
</dbReference>
<dbReference type="SUPFAM" id="SSF53335">
    <property type="entry name" value="S-adenosyl-L-methionine-dependent methyltransferases"/>
    <property type="match status" value="1"/>
</dbReference>
<dbReference type="GO" id="GO:0009007">
    <property type="term" value="F:site-specific DNA-methyltransferase (adenine-specific) activity"/>
    <property type="evidence" value="ECO:0007669"/>
    <property type="project" value="UniProtKB-EC"/>
</dbReference>
<proteinExistence type="inferred from homology"/>
<feature type="domain" description="DNA methylase N-4/N-6" evidence="6">
    <location>
        <begin position="23"/>
        <end position="352"/>
    </location>
</feature>
<reference evidence="9" key="1">
    <citation type="submission" date="2018-07" db="EMBL/GenBank/DDBJ databases">
        <title>Genome sequence of Erythrobacter strain YH-07, an antagonistic bacterium isolated from Yellow Sea.</title>
        <authorList>
            <person name="Tang T."/>
            <person name="Liu Q."/>
            <person name="Sun X."/>
        </authorList>
    </citation>
    <scope>NUCLEOTIDE SEQUENCE [LARGE SCALE GENOMIC DNA]</scope>
    <source>
        <strain evidence="9">YH-07</strain>
    </source>
</reference>
<dbReference type="InterPro" id="IPR029063">
    <property type="entry name" value="SAM-dependent_MTases_sf"/>
</dbReference>
<feature type="domain" description="NACHT-associated inactive Restriction Endonuclease 1 sensor" evidence="7">
    <location>
        <begin position="411"/>
        <end position="506"/>
    </location>
</feature>
<keyword evidence="9" id="KW-1185">Reference proteome</keyword>